<dbReference type="AlphaFoldDB" id="A0A9D2FG75"/>
<dbReference type="InterPro" id="IPR025161">
    <property type="entry name" value="IS402-like_dom"/>
</dbReference>
<comment type="caution">
    <text evidence="2">The sequence shown here is derived from an EMBL/GenBank/DDBJ whole genome shotgun (WGS) entry which is preliminary data.</text>
</comment>
<accession>A0A9D2FG75</accession>
<sequence>MTIHRYEVTDAEWAIIEPMLPKHHMGRPQKDLRAHFNGILWIARSGAR</sequence>
<feature type="domain" description="Insertion element IS402-like" evidence="1">
    <location>
        <begin position="8"/>
        <end position="47"/>
    </location>
</feature>
<dbReference type="Proteomes" id="UP000824065">
    <property type="component" value="Unassembled WGS sequence"/>
</dbReference>
<dbReference type="Pfam" id="PF13340">
    <property type="entry name" value="DUF4096"/>
    <property type="match status" value="1"/>
</dbReference>
<reference evidence="2" key="1">
    <citation type="journal article" date="2021" name="PeerJ">
        <title>Extensive microbial diversity within the chicken gut microbiome revealed by metagenomics and culture.</title>
        <authorList>
            <person name="Gilroy R."/>
            <person name="Ravi A."/>
            <person name="Getino M."/>
            <person name="Pursley I."/>
            <person name="Horton D.L."/>
            <person name="Alikhan N.F."/>
            <person name="Baker D."/>
            <person name="Gharbi K."/>
            <person name="Hall N."/>
            <person name="Watson M."/>
            <person name="Adriaenssens E.M."/>
            <person name="Foster-Nyarko E."/>
            <person name="Jarju S."/>
            <person name="Secka A."/>
            <person name="Antonio M."/>
            <person name="Oren A."/>
            <person name="Chaudhuri R.R."/>
            <person name="La Ragione R."/>
            <person name="Hildebrand F."/>
            <person name="Pallen M.J."/>
        </authorList>
    </citation>
    <scope>NUCLEOTIDE SEQUENCE</scope>
    <source>
        <strain evidence="2">ChiBcec16-3735</strain>
    </source>
</reference>
<reference evidence="2" key="2">
    <citation type="submission" date="2021-04" db="EMBL/GenBank/DDBJ databases">
        <authorList>
            <person name="Gilroy R."/>
        </authorList>
    </citation>
    <scope>NUCLEOTIDE SEQUENCE</scope>
    <source>
        <strain evidence="2">ChiBcec16-3735</strain>
    </source>
</reference>
<dbReference type="EMBL" id="DXBJ01000033">
    <property type="protein sequence ID" value="HIZ57903.1"/>
    <property type="molecule type" value="Genomic_DNA"/>
</dbReference>
<evidence type="ECO:0000313" key="3">
    <source>
        <dbReference type="Proteomes" id="UP000824065"/>
    </source>
</evidence>
<evidence type="ECO:0000313" key="2">
    <source>
        <dbReference type="EMBL" id="HIZ57903.1"/>
    </source>
</evidence>
<name>A0A9D2FG75_9FIRM</name>
<proteinExistence type="predicted"/>
<protein>
    <submittedName>
        <fullName evidence="2">Transposase</fullName>
    </submittedName>
</protein>
<gene>
    <name evidence="2" type="ORF">H9725_04895</name>
</gene>
<evidence type="ECO:0000259" key="1">
    <source>
        <dbReference type="Pfam" id="PF13340"/>
    </source>
</evidence>
<organism evidence="2 3">
    <name type="scientific">Candidatus Faecalibacterium gallistercoris</name>
    <dbReference type="NCBI Taxonomy" id="2838579"/>
    <lineage>
        <taxon>Bacteria</taxon>
        <taxon>Bacillati</taxon>
        <taxon>Bacillota</taxon>
        <taxon>Clostridia</taxon>
        <taxon>Eubacteriales</taxon>
        <taxon>Oscillospiraceae</taxon>
        <taxon>Faecalibacterium</taxon>
    </lineage>
</organism>
<feature type="non-terminal residue" evidence="2">
    <location>
        <position position="48"/>
    </location>
</feature>